<reference evidence="8" key="1">
    <citation type="submission" date="2022-11" db="UniProtKB">
        <authorList>
            <consortium name="WormBaseParasite"/>
        </authorList>
    </citation>
    <scope>IDENTIFICATION</scope>
</reference>
<dbReference type="GO" id="GO:0005840">
    <property type="term" value="C:ribosome"/>
    <property type="evidence" value="ECO:0007669"/>
    <property type="project" value="UniProtKB-KW"/>
</dbReference>
<dbReference type="InterPro" id="IPR005324">
    <property type="entry name" value="Ribosomal_uS5_C"/>
</dbReference>
<keyword evidence="2 4" id="KW-0689">Ribosomal protein</keyword>
<dbReference type="InterPro" id="IPR020568">
    <property type="entry name" value="Ribosomal_Su5_D2-typ_SF"/>
</dbReference>
<dbReference type="AlphaFoldDB" id="A0A914HJU6"/>
<evidence type="ECO:0000256" key="1">
    <source>
        <dbReference type="ARBA" id="ARBA00008945"/>
    </source>
</evidence>
<dbReference type="SUPFAM" id="SSF54768">
    <property type="entry name" value="dsRNA-binding domain-like"/>
    <property type="match status" value="1"/>
</dbReference>
<dbReference type="GO" id="GO:1990904">
    <property type="term" value="C:ribonucleoprotein complex"/>
    <property type="evidence" value="ECO:0007669"/>
    <property type="project" value="UniProtKB-UniRule"/>
</dbReference>
<keyword evidence="3 4" id="KW-0687">Ribonucleoprotein</keyword>
<dbReference type="Pfam" id="PF03719">
    <property type="entry name" value="Ribosomal_S5_C"/>
    <property type="match status" value="1"/>
</dbReference>
<dbReference type="GO" id="GO:0005737">
    <property type="term" value="C:cytoplasm"/>
    <property type="evidence" value="ECO:0007669"/>
    <property type="project" value="UniProtKB-ARBA"/>
</dbReference>
<evidence type="ECO:0000313" key="7">
    <source>
        <dbReference type="Proteomes" id="UP000887572"/>
    </source>
</evidence>
<evidence type="ECO:0000256" key="2">
    <source>
        <dbReference type="ARBA" id="ARBA00022980"/>
    </source>
</evidence>
<dbReference type="PROSITE" id="PS50881">
    <property type="entry name" value="S5_DSRBD"/>
    <property type="match status" value="1"/>
</dbReference>
<name>A0A914HJU6_GLORO</name>
<dbReference type="InterPro" id="IPR014721">
    <property type="entry name" value="Ribsml_uS5_D2-typ_fold_subgr"/>
</dbReference>
<evidence type="ECO:0000256" key="4">
    <source>
        <dbReference type="PROSITE-ProRule" id="PRU00268"/>
    </source>
</evidence>
<protein>
    <submittedName>
        <fullName evidence="8">S5 DRBM domain-containing protein</fullName>
    </submittedName>
</protein>
<dbReference type="InterPro" id="IPR013810">
    <property type="entry name" value="Ribosomal_uS5_N"/>
</dbReference>
<evidence type="ECO:0000256" key="3">
    <source>
        <dbReference type="ARBA" id="ARBA00023274"/>
    </source>
</evidence>
<accession>A0A914HJU6</accession>
<dbReference type="Gene3D" id="3.30.160.20">
    <property type="match status" value="1"/>
</dbReference>
<dbReference type="SUPFAM" id="SSF54211">
    <property type="entry name" value="Ribosomal protein S5 domain 2-like"/>
    <property type="match status" value="1"/>
</dbReference>
<evidence type="ECO:0000259" key="6">
    <source>
        <dbReference type="PROSITE" id="PS50881"/>
    </source>
</evidence>
<dbReference type="GO" id="GO:0003723">
    <property type="term" value="F:RNA binding"/>
    <property type="evidence" value="ECO:0007669"/>
    <property type="project" value="InterPro"/>
</dbReference>
<dbReference type="GO" id="GO:0003735">
    <property type="term" value="F:structural constituent of ribosome"/>
    <property type="evidence" value="ECO:0007669"/>
    <property type="project" value="UniProtKB-UniRule"/>
</dbReference>
<dbReference type="Proteomes" id="UP000887572">
    <property type="component" value="Unplaced"/>
</dbReference>
<organism evidence="7 8">
    <name type="scientific">Globodera rostochiensis</name>
    <name type="common">Golden nematode worm</name>
    <name type="synonym">Heterodera rostochiensis</name>
    <dbReference type="NCBI Taxonomy" id="31243"/>
    <lineage>
        <taxon>Eukaryota</taxon>
        <taxon>Metazoa</taxon>
        <taxon>Ecdysozoa</taxon>
        <taxon>Nematoda</taxon>
        <taxon>Chromadorea</taxon>
        <taxon>Rhabditida</taxon>
        <taxon>Tylenchina</taxon>
        <taxon>Tylenchomorpha</taxon>
        <taxon>Tylenchoidea</taxon>
        <taxon>Heteroderidae</taxon>
        <taxon>Heteroderinae</taxon>
        <taxon>Globodera</taxon>
    </lineage>
</organism>
<comment type="similarity">
    <text evidence="1 5">Belongs to the universal ribosomal protein uS5 family.</text>
</comment>
<evidence type="ECO:0000313" key="8">
    <source>
        <dbReference type="WBParaSite" id="Gr19_v10_g17543.t1"/>
    </source>
</evidence>
<feature type="domain" description="S5 DRBM" evidence="6">
    <location>
        <begin position="157"/>
        <end position="205"/>
    </location>
</feature>
<dbReference type="PANTHER" id="PTHR48277">
    <property type="entry name" value="MITOCHONDRIAL RIBOSOMAL PROTEIN S5"/>
    <property type="match status" value="1"/>
</dbReference>
<sequence>MFERFLSQLSLQSVKVVQIRTKANTVNFFRRRTGEVLWKTVTQVSMGGMKRGRSRTRQAIRPLPQFYKVGMLKSSPLRVRYPGLNASIDHEDTAGKGGRVALCGDASGKESHEEARGGTYMGQRMGPPPDMDGTSMADFECICLFTDRTTEMHPIRGRVFETRALVFVGNGNKVGGYALGRASGFKVNLAIARAVKMASRSLFHIELHEDRTVYQDFFSECRNSRIFVQRQVEGFGLRAHPRLMKICELLGIKDLLAFVHGSTQNYIALTHAFVTGLLNQETHQRLADRTRLHVVELSPNRQYFPQIVASPLNTPVKEDNEVETKERMKLDDYYGEGRFPFKKARRKPFWAESQGHLHAEWKKHPYRNMEKKIIRMLADGVVKRWTRKERYRWAQREFELVASGQKPMPLGLGLTHVEPPEGEEKLIGFPVRSTNSD</sequence>
<keyword evidence="7" id="KW-1185">Reference proteome</keyword>
<dbReference type="InterPro" id="IPR000851">
    <property type="entry name" value="Ribosomal_uS5"/>
</dbReference>
<dbReference type="GO" id="GO:0006412">
    <property type="term" value="P:translation"/>
    <property type="evidence" value="ECO:0007669"/>
    <property type="project" value="InterPro"/>
</dbReference>
<proteinExistence type="inferred from homology"/>
<dbReference type="WBParaSite" id="Gr19_v10_g17543.t1">
    <property type="protein sequence ID" value="Gr19_v10_g17543.t1"/>
    <property type="gene ID" value="Gr19_v10_g17543"/>
</dbReference>
<dbReference type="Pfam" id="PF00333">
    <property type="entry name" value="Ribosomal_S5"/>
    <property type="match status" value="1"/>
</dbReference>
<dbReference type="PANTHER" id="PTHR48277:SF1">
    <property type="entry name" value="MITOCHONDRIAL RIBOSOMAL PROTEIN S5"/>
    <property type="match status" value="1"/>
</dbReference>
<dbReference type="Gene3D" id="3.30.230.10">
    <property type="match status" value="1"/>
</dbReference>
<dbReference type="FunFam" id="3.30.230.10:FF:000002">
    <property type="entry name" value="30S ribosomal protein S5"/>
    <property type="match status" value="1"/>
</dbReference>
<evidence type="ECO:0000256" key="5">
    <source>
        <dbReference type="RuleBase" id="RU003823"/>
    </source>
</evidence>